<dbReference type="EMBL" id="FNAJ01000033">
    <property type="protein sequence ID" value="SDF34621.1"/>
    <property type="molecule type" value="Genomic_DNA"/>
</dbReference>
<dbReference type="SUPFAM" id="SSF56672">
    <property type="entry name" value="DNA/RNA polymerases"/>
    <property type="match status" value="1"/>
</dbReference>
<evidence type="ECO:0000313" key="3">
    <source>
        <dbReference type="EMBL" id="SDF34621.1"/>
    </source>
</evidence>
<dbReference type="EMBL" id="BJVY01000066">
    <property type="protein sequence ID" value="GEL75280.1"/>
    <property type="molecule type" value="Genomic_DNA"/>
</dbReference>
<protein>
    <submittedName>
        <fullName evidence="3">DNA polymerase family A</fullName>
    </submittedName>
</protein>
<dbReference type="Pfam" id="PF00476">
    <property type="entry name" value="DNA_pol_A"/>
    <property type="match status" value="1"/>
</dbReference>
<accession>A0A511HNX0</accession>
<proteinExistence type="predicted"/>
<dbReference type="Gene3D" id="1.10.150.20">
    <property type="entry name" value="5' to 3' exonuclease, C-terminal subdomain"/>
    <property type="match status" value="1"/>
</dbReference>
<evidence type="ECO:0000259" key="1">
    <source>
        <dbReference type="SMART" id="SM00482"/>
    </source>
</evidence>
<dbReference type="RefSeq" id="WP_090495938.1">
    <property type="nucleotide sequence ID" value="NZ_BJVY01000066.1"/>
</dbReference>
<dbReference type="InterPro" id="IPR002298">
    <property type="entry name" value="DNA_polymerase_A"/>
</dbReference>
<comment type="caution">
    <text evidence="2">The sequence shown here is derived from an EMBL/GenBank/DDBJ whole genome shotgun (WGS) entry which is preliminary data.</text>
</comment>
<dbReference type="GO" id="GO:0003887">
    <property type="term" value="F:DNA-directed DNA polymerase activity"/>
    <property type="evidence" value="ECO:0007669"/>
    <property type="project" value="InterPro"/>
</dbReference>
<dbReference type="Proteomes" id="UP000321224">
    <property type="component" value="Unassembled WGS sequence"/>
</dbReference>
<dbReference type="PANTHER" id="PTHR10133">
    <property type="entry name" value="DNA POLYMERASE I"/>
    <property type="match status" value="1"/>
</dbReference>
<dbReference type="Proteomes" id="UP000198717">
    <property type="component" value="Unassembled WGS sequence"/>
</dbReference>
<dbReference type="PRINTS" id="PR00868">
    <property type="entry name" value="DNAPOLI"/>
</dbReference>
<dbReference type="PANTHER" id="PTHR10133:SF62">
    <property type="entry name" value="DNA POLYMERASE THETA"/>
    <property type="match status" value="1"/>
</dbReference>
<name>A0A511HNX0_9BACT</name>
<dbReference type="InterPro" id="IPR001098">
    <property type="entry name" value="DNA-dir_DNA_pol_A_palm_dom"/>
</dbReference>
<dbReference type="GO" id="GO:0006261">
    <property type="term" value="P:DNA-templated DNA replication"/>
    <property type="evidence" value="ECO:0007669"/>
    <property type="project" value="InterPro"/>
</dbReference>
<gene>
    <name evidence="2" type="ORF">MVI01_70640</name>
    <name evidence="3" type="ORF">SAMN04488504_1334</name>
</gene>
<sequence>MFDKELKERLEKMGKPEPVEARARPRLSIPALSGAVQSVVSEADAETMAARLMRLPVSFLALEVLPREAGHFGGPAAGSSVPPSLAMGLVAVVPDAATGRLLAVRYALDVRAHGVAANLKRVLGMPVRLVVHCLATAFLALRSLDIAWPRAAFSTQLAARLLTLGRHHVRYEADSGAADDEEADARAKDKRAGAVDLLHLACPHGVAVPPAVNLDGVRERLLGAGPGAPLSAQDVQALTASACAVAGLHLPLRTALAAAGLDWHYDNVELPGAVALAEVQRQGVTVSSERIQLAQKAAERAVSEYAAQLTSYGVTRPRSMEDRRHALHRLDLLHHFKREGTASGYSFDEDALELCRDVHPVVDLLYRFDRFSHIVDERLFAGDFTASDGRIHPRVHVLGAESGRPTFKDGNLVGVGRIFRPVVRPDGDGFGLVELDYKAQEVFIAAAHFGDDVLLADCNSGDPYVRMVRELCSTEFAPEEAKQDDESLARAHPDLRTRMKLLVLAMMYGMTDASIAAQAGTDLTGAQRLRERFFQRYSALKTGMDRAVEQLAVRGYAEGITGLKRFRGKTGPISGWERRWAINTVIQGGGACILKRLLPRLAAYLGRLGGRVVLPIFDAVLIQIPLVDGKVPSGIVDGARGLMVEAMRELYPATRPRVDVNDADPSCWNKDGHSNSIERFLADPMFKL</sequence>
<dbReference type="InterPro" id="IPR043502">
    <property type="entry name" value="DNA/RNA_pol_sf"/>
</dbReference>
<feature type="domain" description="DNA-directed DNA polymerase family A palm" evidence="1">
    <location>
        <begin position="416"/>
        <end position="628"/>
    </location>
</feature>
<keyword evidence="4" id="KW-1185">Reference proteome</keyword>
<dbReference type="Gene3D" id="3.30.70.370">
    <property type="match status" value="1"/>
</dbReference>
<reference evidence="3 4" key="1">
    <citation type="submission" date="2016-10" db="EMBL/GenBank/DDBJ databases">
        <authorList>
            <person name="Varghese N."/>
            <person name="Submissions S."/>
        </authorList>
    </citation>
    <scope>NUCLEOTIDE SEQUENCE [LARGE SCALE GENOMIC DNA]</scope>
    <source>
        <strain evidence="3 4">DSM 2260</strain>
    </source>
</reference>
<dbReference type="SMART" id="SM00482">
    <property type="entry name" value="POLAc"/>
    <property type="match status" value="1"/>
</dbReference>
<evidence type="ECO:0000313" key="4">
    <source>
        <dbReference type="Proteomes" id="UP000198717"/>
    </source>
</evidence>
<organism evidence="2 5">
    <name type="scientific">Myxococcus virescens</name>
    <dbReference type="NCBI Taxonomy" id="83456"/>
    <lineage>
        <taxon>Bacteria</taxon>
        <taxon>Pseudomonadati</taxon>
        <taxon>Myxococcota</taxon>
        <taxon>Myxococcia</taxon>
        <taxon>Myxococcales</taxon>
        <taxon>Cystobacterineae</taxon>
        <taxon>Myxococcaceae</taxon>
        <taxon>Myxococcus</taxon>
    </lineage>
</organism>
<reference evidence="2 5" key="2">
    <citation type="submission" date="2019-07" db="EMBL/GenBank/DDBJ databases">
        <title>Whole genome shotgun sequence of Myxococcus virescens NBRC 100334.</title>
        <authorList>
            <person name="Hosoyama A."/>
            <person name="Uohara A."/>
            <person name="Ohji S."/>
            <person name="Ichikawa N."/>
        </authorList>
    </citation>
    <scope>NUCLEOTIDE SEQUENCE [LARGE SCALE GENOMIC DNA]</scope>
    <source>
        <strain evidence="2 5">NBRC 100334</strain>
    </source>
</reference>
<evidence type="ECO:0000313" key="2">
    <source>
        <dbReference type="EMBL" id="GEL75280.1"/>
    </source>
</evidence>
<evidence type="ECO:0000313" key="5">
    <source>
        <dbReference type="Proteomes" id="UP000321224"/>
    </source>
</evidence>
<dbReference type="AlphaFoldDB" id="A0A511HNX0"/>
<dbReference type="GO" id="GO:0003677">
    <property type="term" value="F:DNA binding"/>
    <property type="evidence" value="ECO:0007669"/>
    <property type="project" value="InterPro"/>
</dbReference>
<dbReference type="GO" id="GO:0006302">
    <property type="term" value="P:double-strand break repair"/>
    <property type="evidence" value="ECO:0007669"/>
    <property type="project" value="TreeGrafter"/>
</dbReference>